<sequence length="576" mass="63060">MPPCTVPPTKTSTLAKATKEKKSKVDQKNREARIAKLEDNISITDAQTSAERVARVGRGLVRSGAIADISKPPKKDRRLRQPSRVPTSVNEVMRTKEPVPDDEEAEVPTEIGTTSSESEVEPLAKKVKKSDSGARNFIAASRETAPEPGADQEEITKASSKQPAKKKKAAKKKATSVEDKMGLVKNWEKSESAWGNIPAPTSHSTSDSDVRGASSASKDTLKSGAKSAANAASPPSTPPPKPKAARAGKKATQPKSPLRGWSPSHPTIHIEPEDIGAQSTTDTKIESDDSKTVSSASSKDGKDSEEPYKAPPELHYQFKKRFMPTIIALVGRLDNPWSFVECGACELDSAVEYLQLLWLNIFRSSVPPIKGLCKTVTQLLAEWRSTMASIALRLLHEYFLSDPSTAYDNKARAEEAQEMLKDLWFLFEKASAQPYKGLFRSVFVICTFGHFLSAIQGAVPFSTHGITLINTLPVERAVWLWAEEHVTISGSGQIDYPKRPFNPKAPKESKYYHHFSDLRWGGATREYVVSTKNLSGPKLLKIIDIARPSCITISDDEDTNIGRASLVDDGSDSEHE</sequence>
<feature type="compositionally biased region" description="Basic and acidic residues" evidence="1">
    <location>
        <begin position="17"/>
        <end position="29"/>
    </location>
</feature>
<dbReference type="AlphaFoldDB" id="A0A1C7LVV4"/>
<feature type="compositionally biased region" description="Low complexity" evidence="1">
    <location>
        <begin position="222"/>
        <end position="234"/>
    </location>
</feature>
<comment type="caution">
    <text evidence="2">The sequence shown here is derived from an EMBL/GenBank/DDBJ whole genome shotgun (WGS) entry which is preliminary data.</text>
</comment>
<accession>A0A1C7LVV4</accession>
<feature type="compositionally biased region" description="Basic residues" evidence="1">
    <location>
        <begin position="72"/>
        <end position="81"/>
    </location>
</feature>
<name>A0A1C7LVV4_GRIFR</name>
<evidence type="ECO:0000313" key="3">
    <source>
        <dbReference type="Proteomes" id="UP000092993"/>
    </source>
</evidence>
<feature type="compositionally biased region" description="Basic and acidic residues" evidence="1">
    <location>
        <begin position="175"/>
        <end position="191"/>
    </location>
</feature>
<feature type="compositionally biased region" description="Basic and acidic residues" evidence="1">
    <location>
        <begin position="299"/>
        <end position="308"/>
    </location>
</feature>
<dbReference type="Proteomes" id="UP000092993">
    <property type="component" value="Unassembled WGS sequence"/>
</dbReference>
<feature type="region of interest" description="Disordered" evidence="1">
    <location>
        <begin position="1"/>
        <end position="29"/>
    </location>
</feature>
<feature type="region of interest" description="Disordered" evidence="1">
    <location>
        <begin position="66"/>
        <end position="310"/>
    </location>
</feature>
<reference evidence="2 3" key="1">
    <citation type="submission" date="2016-03" db="EMBL/GenBank/DDBJ databases">
        <title>Whole genome sequencing of Grifola frondosa 9006-11.</title>
        <authorList>
            <person name="Min B."/>
            <person name="Park H."/>
            <person name="Kim J.-G."/>
            <person name="Cho H."/>
            <person name="Oh Y.-L."/>
            <person name="Kong W.-S."/>
            <person name="Choi I.-G."/>
        </authorList>
    </citation>
    <scope>NUCLEOTIDE SEQUENCE [LARGE SCALE GENOMIC DNA]</scope>
    <source>
        <strain evidence="2 3">9006-11</strain>
    </source>
</reference>
<gene>
    <name evidence="2" type="ORF">A0H81_11948</name>
</gene>
<evidence type="ECO:0000313" key="2">
    <source>
        <dbReference type="EMBL" id="OBZ68109.1"/>
    </source>
</evidence>
<keyword evidence="3" id="KW-1185">Reference proteome</keyword>
<evidence type="ECO:0000256" key="1">
    <source>
        <dbReference type="SAM" id="MobiDB-lite"/>
    </source>
</evidence>
<proteinExistence type="predicted"/>
<protein>
    <submittedName>
        <fullName evidence="2">Uncharacterized protein</fullName>
    </submittedName>
</protein>
<dbReference type="EMBL" id="LUGG01000022">
    <property type="protein sequence ID" value="OBZ68109.1"/>
    <property type="molecule type" value="Genomic_DNA"/>
</dbReference>
<feature type="compositionally biased region" description="Basic residues" evidence="1">
    <location>
        <begin position="163"/>
        <end position="174"/>
    </location>
</feature>
<organism evidence="2 3">
    <name type="scientific">Grifola frondosa</name>
    <name type="common">Maitake</name>
    <name type="synonym">Polyporus frondosus</name>
    <dbReference type="NCBI Taxonomy" id="5627"/>
    <lineage>
        <taxon>Eukaryota</taxon>
        <taxon>Fungi</taxon>
        <taxon>Dikarya</taxon>
        <taxon>Basidiomycota</taxon>
        <taxon>Agaricomycotina</taxon>
        <taxon>Agaricomycetes</taxon>
        <taxon>Polyporales</taxon>
        <taxon>Grifolaceae</taxon>
        <taxon>Grifola</taxon>
    </lineage>
</organism>
<dbReference type="OrthoDB" id="2800649at2759"/>